<keyword evidence="4" id="KW-1185">Reference proteome</keyword>
<proteinExistence type="predicted"/>
<dbReference type="STRING" id="1041930.Mtc_0744"/>
<dbReference type="Gene3D" id="2.130.10.30">
    <property type="entry name" value="Regulator of chromosome condensation 1/beta-lactamase-inhibitor protein II"/>
    <property type="match status" value="2"/>
</dbReference>
<accession>H8I990</accession>
<dbReference type="PROSITE" id="PS00626">
    <property type="entry name" value="RCC1_2"/>
    <property type="match status" value="2"/>
</dbReference>
<dbReference type="SUPFAM" id="SSF50985">
    <property type="entry name" value="RCC1/BLIP-II"/>
    <property type="match status" value="1"/>
</dbReference>
<reference evidence="3 4" key="1">
    <citation type="journal article" date="2012" name="J. Bacteriol.">
        <title>Complete genome sequence of a thermophilic methanogen, Methanocella conradii HZ254, isolated from Chinese rice field soil.</title>
        <authorList>
            <person name="Lu Z."/>
            <person name="Lu Y."/>
        </authorList>
    </citation>
    <scope>NUCLEOTIDE SEQUENCE [LARGE SCALE GENOMIC DNA]</scope>
    <source>
        <strain evidence="4">DSM 24694 / JCM 17849 / CGMCC 1.5162 / HZ254</strain>
    </source>
</reference>
<dbReference type="KEGG" id="mez:Mtc_0744"/>
<dbReference type="InterPro" id="IPR000408">
    <property type="entry name" value="Reg_chr_condens"/>
</dbReference>
<dbReference type="InterPro" id="IPR051553">
    <property type="entry name" value="Ran_GTPase-activating"/>
</dbReference>
<dbReference type="PROSITE" id="PS50012">
    <property type="entry name" value="RCC1_3"/>
    <property type="match status" value="4"/>
</dbReference>
<dbReference type="GeneID" id="11970639"/>
<evidence type="ECO:0000313" key="4">
    <source>
        <dbReference type="Proteomes" id="UP000005233"/>
    </source>
</evidence>
<name>H8I990_METCZ</name>
<dbReference type="HOGENOM" id="CLU_005210_8_1_2"/>
<feature type="region of interest" description="Disordered" evidence="1">
    <location>
        <begin position="376"/>
        <end position="401"/>
    </location>
</feature>
<dbReference type="GO" id="GO:0005737">
    <property type="term" value="C:cytoplasm"/>
    <property type="evidence" value="ECO:0007669"/>
    <property type="project" value="TreeGrafter"/>
</dbReference>
<dbReference type="PANTHER" id="PTHR45982:SF1">
    <property type="entry name" value="REGULATOR OF CHROMOSOME CONDENSATION"/>
    <property type="match status" value="1"/>
</dbReference>
<dbReference type="eggNOG" id="arCOG11012">
    <property type="taxonomic scope" value="Archaea"/>
</dbReference>
<feature type="transmembrane region" description="Helical" evidence="2">
    <location>
        <begin position="412"/>
        <end position="435"/>
    </location>
</feature>
<dbReference type="RefSeq" id="WP_014405347.1">
    <property type="nucleotide sequence ID" value="NC_017034.1"/>
</dbReference>
<keyword evidence="2" id="KW-1133">Transmembrane helix</keyword>
<keyword evidence="2" id="KW-0812">Transmembrane</keyword>
<dbReference type="InterPro" id="IPR009091">
    <property type="entry name" value="RCC1/BLIP-II"/>
</dbReference>
<gene>
    <name evidence="3" type="ordered locus">Mtc_0744</name>
</gene>
<dbReference type="Proteomes" id="UP000005233">
    <property type="component" value="Chromosome"/>
</dbReference>
<dbReference type="EMBL" id="CP003243">
    <property type="protein sequence ID" value="AFC99508.1"/>
    <property type="molecule type" value="Genomic_DNA"/>
</dbReference>
<organism evidence="3 4">
    <name type="scientific">Methanocella conradii (strain DSM 24694 / JCM 17849 / CGMCC 1.5162 / HZ254)</name>
    <dbReference type="NCBI Taxonomy" id="1041930"/>
    <lineage>
        <taxon>Archaea</taxon>
        <taxon>Methanobacteriati</taxon>
        <taxon>Methanobacteriota</taxon>
        <taxon>Stenosarchaea group</taxon>
        <taxon>Methanomicrobia</taxon>
        <taxon>Methanocellales</taxon>
        <taxon>Methanocellaceae</taxon>
        <taxon>Methanocella</taxon>
    </lineage>
</organism>
<dbReference type="AlphaFoldDB" id="H8I990"/>
<sequence>MFSLKDLLVPGFLLVIFLVAATAPAGASSQKFVAVAVGHFHTLALADDGTIWKSGNEYTPGSGPYADEFSYVQIPISDVVAIAAGGFHSLALKKDGTVWAWGVNNFGQLGDGTTENRYTPVQVQGLDNVVMISAGDFHSLALKKDGTVWAWGLNREYELGDGTTENRYTPVQVEGLSGVRQIMGPCFAIKEDGTVWARGKAMGTNGTVPYQVPGLRNVKAIDMDYGYTHALFIKEDGTVWAWGLNTNGQLGDGSLLDRSDPYKTVPVQVKNLKDAKAVSAGIMTSMALKDDGTVWVWGLNGGGQHGVGMVGDIVATPKMVQGLSGVVAISSKLVHSAFLKEDGSVWVCGENGVRNMAAESPVEAYAGKPIKVLGPDSGSSEPAATPDATPDQASNSNNSAPVSQGVIQDNGLLTILLLMLCIAVIIACAVAYLFVFKRM</sequence>
<dbReference type="OrthoDB" id="113583at2157"/>
<evidence type="ECO:0000313" key="3">
    <source>
        <dbReference type="EMBL" id="AFC99508.1"/>
    </source>
</evidence>
<feature type="compositionally biased region" description="Low complexity" evidence="1">
    <location>
        <begin position="382"/>
        <end position="391"/>
    </location>
</feature>
<dbReference type="Pfam" id="PF00415">
    <property type="entry name" value="RCC1"/>
    <property type="match status" value="3"/>
</dbReference>
<keyword evidence="2" id="KW-0472">Membrane</keyword>
<evidence type="ECO:0000256" key="1">
    <source>
        <dbReference type="SAM" id="MobiDB-lite"/>
    </source>
</evidence>
<evidence type="ECO:0000256" key="2">
    <source>
        <dbReference type="SAM" id="Phobius"/>
    </source>
</evidence>
<dbReference type="PRINTS" id="PR00633">
    <property type="entry name" value="RCCNDNSATION"/>
</dbReference>
<dbReference type="PANTHER" id="PTHR45982">
    <property type="entry name" value="REGULATOR OF CHROMOSOME CONDENSATION"/>
    <property type="match status" value="1"/>
</dbReference>
<dbReference type="GO" id="GO:0005085">
    <property type="term" value="F:guanyl-nucleotide exchange factor activity"/>
    <property type="evidence" value="ECO:0007669"/>
    <property type="project" value="TreeGrafter"/>
</dbReference>
<feature type="compositionally biased region" description="Polar residues" evidence="1">
    <location>
        <begin position="392"/>
        <end position="401"/>
    </location>
</feature>
<protein>
    <submittedName>
        <fullName evidence="3">Regulator of chromosome condensation RCC1</fullName>
    </submittedName>
</protein>